<dbReference type="SMART" id="SM00220">
    <property type="entry name" value="S_TKc"/>
    <property type="match status" value="1"/>
</dbReference>
<evidence type="ECO:0000313" key="5">
    <source>
        <dbReference type="Proteomes" id="UP000054248"/>
    </source>
</evidence>
<dbReference type="PROSITE" id="PS50011">
    <property type="entry name" value="PROTEIN_KINASE_DOM"/>
    <property type="match status" value="1"/>
</dbReference>
<name>A0A0C3KDC6_9AGAM</name>
<dbReference type="HOGENOM" id="CLU_000288_7_18_1"/>
<dbReference type="GO" id="GO:0005524">
    <property type="term" value="F:ATP binding"/>
    <property type="evidence" value="ECO:0007669"/>
    <property type="project" value="UniProtKB-KW"/>
</dbReference>
<feature type="domain" description="Protein kinase" evidence="3">
    <location>
        <begin position="1"/>
        <end position="215"/>
    </location>
</feature>
<dbReference type="STRING" id="1051891.A0A0C3KDC6"/>
<dbReference type="EMBL" id="KN823222">
    <property type="protein sequence ID" value="KIO19423.1"/>
    <property type="molecule type" value="Genomic_DNA"/>
</dbReference>
<accession>A0A0C3KDC6</accession>
<dbReference type="AlphaFoldDB" id="A0A0C3KDC6"/>
<dbReference type="SUPFAM" id="SSF56112">
    <property type="entry name" value="Protein kinase-like (PK-like)"/>
    <property type="match status" value="1"/>
</dbReference>
<feature type="non-terminal residue" evidence="4">
    <location>
        <position position="215"/>
    </location>
</feature>
<dbReference type="PANTHER" id="PTHR44329:SF298">
    <property type="entry name" value="MIXED LINEAGE KINASE DOMAIN-LIKE PROTEIN"/>
    <property type="match status" value="1"/>
</dbReference>
<reference evidence="4 5" key="1">
    <citation type="submission" date="2014-04" db="EMBL/GenBank/DDBJ databases">
        <authorList>
            <consortium name="DOE Joint Genome Institute"/>
            <person name="Kuo A."/>
            <person name="Girlanda M."/>
            <person name="Perotto S."/>
            <person name="Kohler A."/>
            <person name="Nagy L.G."/>
            <person name="Floudas D."/>
            <person name="Copeland A."/>
            <person name="Barry K.W."/>
            <person name="Cichocki N."/>
            <person name="Veneault-Fourrey C."/>
            <person name="LaButti K."/>
            <person name="Lindquist E.A."/>
            <person name="Lipzen A."/>
            <person name="Lundell T."/>
            <person name="Morin E."/>
            <person name="Murat C."/>
            <person name="Sun H."/>
            <person name="Tunlid A."/>
            <person name="Henrissat B."/>
            <person name="Grigoriev I.V."/>
            <person name="Hibbett D.S."/>
            <person name="Martin F."/>
            <person name="Nordberg H.P."/>
            <person name="Cantor M.N."/>
            <person name="Hua S.X."/>
        </authorList>
    </citation>
    <scope>NUCLEOTIDE SEQUENCE [LARGE SCALE GENOMIC DNA]</scope>
    <source>
        <strain evidence="4 5">MUT 4182</strain>
    </source>
</reference>
<dbReference type="InterPro" id="IPR011009">
    <property type="entry name" value="Kinase-like_dom_sf"/>
</dbReference>
<evidence type="ECO:0000259" key="3">
    <source>
        <dbReference type="PROSITE" id="PS50011"/>
    </source>
</evidence>
<dbReference type="PANTHER" id="PTHR44329">
    <property type="entry name" value="SERINE/THREONINE-PROTEIN KINASE TNNI3K-RELATED"/>
    <property type="match status" value="1"/>
</dbReference>
<dbReference type="Pfam" id="PF07714">
    <property type="entry name" value="PK_Tyr_Ser-Thr"/>
    <property type="match status" value="1"/>
</dbReference>
<feature type="non-terminal residue" evidence="4">
    <location>
        <position position="1"/>
    </location>
</feature>
<keyword evidence="5" id="KW-1185">Reference proteome</keyword>
<keyword evidence="1" id="KW-0547">Nucleotide-binding</keyword>
<reference evidence="5" key="2">
    <citation type="submission" date="2015-01" db="EMBL/GenBank/DDBJ databases">
        <title>Evolutionary Origins and Diversification of the Mycorrhizal Mutualists.</title>
        <authorList>
            <consortium name="DOE Joint Genome Institute"/>
            <consortium name="Mycorrhizal Genomics Consortium"/>
            <person name="Kohler A."/>
            <person name="Kuo A."/>
            <person name="Nagy L.G."/>
            <person name="Floudas D."/>
            <person name="Copeland A."/>
            <person name="Barry K.W."/>
            <person name="Cichocki N."/>
            <person name="Veneault-Fourrey C."/>
            <person name="LaButti K."/>
            <person name="Lindquist E.A."/>
            <person name="Lipzen A."/>
            <person name="Lundell T."/>
            <person name="Morin E."/>
            <person name="Murat C."/>
            <person name="Riley R."/>
            <person name="Ohm R."/>
            <person name="Sun H."/>
            <person name="Tunlid A."/>
            <person name="Henrissat B."/>
            <person name="Grigoriev I.V."/>
            <person name="Hibbett D.S."/>
            <person name="Martin F."/>
        </authorList>
    </citation>
    <scope>NUCLEOTIDE SEQUENCE [LARGE SCALE GENOMIC DNA]</scope>
    <source>
        <strain evidence="5">MUT 4182</strain>
    </source>
</reference>
<evidence type="ECO:0000256" key="1">
    <source>
        <dbReference type="ARBA" id="ARBA00022741"/>
    </source>
</evidence>
<dbReference type="InterPro" id="IPR001245">
    <property type="entry name" value="Ser-Thr/Tyr_kinase_cat_dom"/>
</dbReference>
<dbReference type="InterPro" id="IPR008271">
    <property type="entry name" value="Ser/Thr_kinase_AS"/>
</dbReference>
<dbReference type="Proteomes" id="UP000054248">
    <property type="component" value="Unassembled WGS sequence"/>
</dbReference>
<evidence type="ECO:0000313" key="4">
    <source>
        <dbReference type="EMBL" id="KIO19423.1"/>
    </source>
</evidence>
<keyword evidence="2" id="KW-0067">ATP-binding</keyword>
<dbReference type="GO" id="GO:0004674">
    <property type="term" value="F:protein serine/threonine kinase activity"/>
    <property type="evidence" value="ECO:0007669"/>
    <property type="project" value="TreeGrafter"/>
</dbReference>
<organism evidence="4 5">
    <name type="scientific">Tulasnella calospora MUT 4182</name>
    <dbReference type="NCBI Taxonomy" id="1051891"/>
    <lineage>
        <taxon>Eukaryota</taxon>
        <taxon>Fungi</taxon>
        <taxon>Dikarya</taxon>
        <taxon>Basidiomycota</taxon>
        <taxon>Agaricomycotina</taxon>
        <taxon>Agaricomycetes</taxon>
        <taxon>Cantharellales</taxon>
        <taxon>Tulasnellaceae</taxon>
        <taxon>Tulasnella</taxon>
    </lineage>
</organism>
<evidence type="ECO:0000256" key="2">
    <source>
        <dbReference type="ARBA" id="ARBA00022840"/>
    </source>
</evidence>
<dbReference type="InterPro" id="IPR000719">
    <property type="entry name" value="Prot_kinase_dom"/>
</dbReference>
<dbReference type="Gene3D" id="1.10.510.10">
    <property type="entry name" value="Transferase(Phosphotransferase) domain 1"/>
    <property type="match status" value="1"/>
</dbReference>
<proteinExistence type="predicted"/>
<dbReference type="PROSITE" id="PS00108">
    <property type="entry name" value="PROTEIN_KINASE_ST"/>
    <property type="match status" value="1"/>
</dbReference>
<dbReference type="OrthoDB" id="346907at2759"/>
<gene>
    <name evidence="4" type="ORF">M407DRAFT_46765</name>
</gene>
<dbReference type="InterPro" id="IPR051681">
    <property type="entry name" value="Ser/Thr_Kinases-Pseudokinases"/>
</dbReference>
<protein>
    <recommendedName>
        <fullName evidence="3">Protein kinase domain-containing protein</fullName>
    </recommendedName>
</protein>
<sequence length="215" mass="24344">QAFTREMLVWSSLEAHPGIAKFLGFYADFKCSEAWLLSPWEPNGNVREFIEANNLEVPERLSLVYDTIDALIFLHELNPPVCHGDIKSANVLVSTDFRARLCDFGLALLHEDSEFNRLGTSTGAKGSIRWNSPEIMDGAKRAPTSDVYAWAWLVWEIMTGDLPYEGTSSDYAIIRKIFESPLAEVDGQSRLSDCLQLWELMTRCWNVNPLQRPTA</sequence>